<proteinExistence type="predicted"/>
<dbReference type="InParanoid" id="A0A024G2G6"/>
<evidence type="ECO:0000256" key="1">
    <source>
        <dbReference type="SAM" id="Phobius"/>
    </source>
</evidence>
<keyword evidence="1" id="KW-1133">Transmembrane helix</keyword>
<reference evidence="2 3" key="1">
    <citation type="submission" date="2012-05" db="EMBL/GenBank/DDBJ databases">
        <title>Recombination and specialization in a pathogen metapopulation.</title>
        <authorList>
            <person name="Gardiner A."/>
            <person name="Kemen E."/>
            <person name="Schultz-Larsen T."/>
            <person name="MacLean D."/>
            <person name="Van Oosterhout C."/>
            <person name="Jones J.D.G."/>
        </authorList>
    </citation>
    <scope>NUCLEOTIDE SEQUENCE [LARGE SCALE GENOMIC DNA]</scope>
    <source>
        <strain evidence="2 3">Ac Nc2</strain>
    </source>
</reference>
<dbReference type="EMBL" id="CAIX01000009">
    <property type="protein sequence ID" value="CCI40498.1"/>
    <property type="molecule type" value="Genomic_DNA"/>
</dbReference>
<comment type="caution">
    <text evidence="2">The sequence shown here is derived from an EMBL/GenBank/DDBJ whole genome shotgun (WGS) entry which is preliminary data.</text>
</comment>
<organism evidence="2 3">
    <name type="scientific">Albugo candida</name>
    <dbReference type="NCBI Taxonomy" id="65357"/>
    <lineage>
        <taxon>Eukaryota</taxon>
        <taxon>Sar</taxon>
        <taxon>Stramenopiles</taxon>
        <taxon>Oomycota</taxon>
        <taxon>Peronosporomycetes</taxon>
        <taxon>Albuginales</taxon>
        <taxon>Albuginaceae</taxon>
        <taxon>Albugo</taxon>
    </lineage>
</organism>
<keyword evidence="1" id="KW-0812">Transmembrane</keyword>
<protein>
    <submittedName>
        <fullName evidence="2">Uncharacterized protein</fullName>
    </submittedName>
</protein>
<keyword evidence="1" id="KW-0472">Membrane</keyword>
<sequence>MTRTCVDIRFMLQSVGSTRSLYLHEFASIEARSDQNWLSCFVRDIHSLKTSKHVKSFRTSDPPPPNCQHATRASIVDLIEHQNVVVAFRPQLHLYESLILLQQQVVRWQCKRLELSASTKQTKWKLPYDRENLRFYLQQVPERMANQTNTLLIKRMLIARWKRMLLLMIAWLTLTLEHDAIWGMLGITYS</sequence>
<dbReference type="AlphaFoldDB" id="A0A024G2G6"/>
<gene>
    <name evidence="2" type="ORF">BN9_012820</name>
</gene>
<accession>A0A024G2G6</accession>
<evidence type="ECO:0000313" key="2">
    <source>
        <dbReference type="EMBL" id="CCI40498.1"/>
    </source>
</evidence>
<keyword evidence="3" id="KW-1185">Reference proteome</keyword>
<name>A0A024G2G6_9STRA</name>
<feature type="transmembrane region" description="Helical" evidence="1">
    <location>
        <begin position="164"/>
        <end position="185"/>
    </location>
</feature>
<dbReference type="Proteomes" id="UP000053237">
    <property type="component" value="Unassembled WGS sequence"/>
</dbReference>
<evidence type="ECO:0000313" key="3">
    <source>
        <dbReference type="Proteomes" id="UP000053237"/>
    </source>
</evidence>